<name>A0A220RZQ9_9NEIS</name>
<reference evidence="1 2" key="1">
    <citation type="submission" date="2017-06" db="EMBL/GenBank/DDBJ databases">
        <title>Neisseria chenwenguii sp. nov., isolated from the intestinal contents of Tibetan Plateau Pika in Yushu, Qinghai Province, China.</title>
        <authorList>
            <person name="Zhang G."/>
        </authorList>
    </citation>
    <scope>NUCLEOTIDE SEQUENCE [LARGE SCALE GENOMIC DNA]</scope>
    <source>
        <strain evidence="1 2">10023</strain>
    </source>
</reference>
<proteinExistence type="predicted"/>
<dbReference type="RefSeq" id="WP_089035399.1">
    <property type="nucleotide sequence ID" value="NZ_CP022278.1"/>
</dbReference>
<dbReference type="EMBL" id="CP022278">
    <property type="protein sequence ID" value="ASK26677.1"/>
    <property type="molecule type" value="Genomic_DNA"/>
</dbReference>
<dbReference type="KEGG" id="nei:BG910_01985"/>
<sequence>MDIFLLAAAAYALVWLLLIFRAGMFQWFWGSILLWLAAGFWGAQLLPGIWGITAAGPLYVPHLYLTVASLFFFVNCWQKAPEGSYWLADEKHVAVGLFAVSNMLMTLAFFVLSAMVWYHYPTTTTAFALPAMLEFYALKPVYWFALQFVLMAVFYLHRTVIMEQPTHWFGLRQLKAGFLLALLCEAATVLAIMLEVNRT</sequence>
<protein>
    <submittedName>
        <fullName evidence="1">Uncharacterized protein</fullName>
    </submittedName>
</protein>
<evidence type="ECO:0000313" key="1">
    <source>
        <dbReference type="EMBL" id="ASK26677.1"/>
    </source>
</evidence>
<evidence type="ECO:0000313" key="2">
    <source>
        <dbReference type="Proteomes" id="UP000198238"/>
    </source>
</evidence>
<accession>A0A220RZQ9</accession>
<dbReference type="OrthoDB" id="8613517at2"/>
<dbReference type="Proteomes" id="UP000198238">
    <property type="component" value="Chromosome"/>
</dbReference>
<organism evidence="1 2">
    <name type="scientific">Neisseria chenwenguii</name>
    <dbReference type="NCBI Taxonomy" id="1853278"/>
    <lineage>
        <taxon>Bacteria</taxon>
        <taxon>Pseudomonadati</taxon>
        <taxon>Pseudomonadota</taxon>
        <taxon>Betaproteobacteria</taxon>
        <taxon>Neisseriales</taxon>
        <taxon>Neisseriaceae</taxon>
        <taxon>Neisseria</taxon>
    </lineage>
</organism>
<gene>
    <name evidence="1" type="ORF">BG910_01985</name>
</gene>
<dbReference type="AlphaFoldDB" id="A0A220RZQ9"/>
<keyword evidence="2" id="KW-1185">Reference proteome</keyword>